<evidence type="ECO:0000256" key="6">
    <source>
        <dbReference type="ARBA" id="ARBA00022792"/>
    </source>
</evidence>
<evidence type="ECO:0000256" key="12">
    <source>
        <dbReference type="ARBA" id="ARBA00031407"/>
    </source>
</evidence>
<evidence type="ECO:0000313" key="15">
    <source>
        <dbReference type="Proteomes" id="UP000006753"/>
    </source>
</evidence>
<evidence type="ECO:0000256" key="9">
    <source>
        <dbReference type="ARBA" id="ARBA00023128"/>
    </source>
</evidence>
<keyword evidence="9" id="KW-0496">Mitochondrion</keyword>
<dbReference type="InParanoid" id="K1X5V3"/>
<accession>K1X5V3</accession>
<evidence type="ECO:0000256" key="7">
    <source>
        <dbReference type="ARBA" id="ARBA00022927"/>
    </source>
</evidence>
<feature type="region of interest" description="Disordered" evidence="13">
    <location>
        <begin position="91"/>
        <end position="111"/>
    </location>
</feature>
<feature type="compositionally biased region" description="Polar residues" evidence="13">
    <location>
        <begin position="1"/>
        <end position="13"/>
    </location>
</feature>
<protein>
    <recommendedName>
        <fullName evidence="4">Mitochondrial import inner membrane translocase subunit TIM16</fullName>
    </recommendedName>
    <alternativeName>
        <fullName evidence="3">Mitochondrial import inner membrane translocase subunit tim16</fullName>
    </alternativeName>
    <alternativeName>
        <fullName evidence="11 12">Presequence translocated-associated motor subunit PAM16</fullName>
    </alternativeName>
</protein>
<dbReference type="OrthoDB" id="10262892at2759"/>
<evidence type="ECO:0000256" key="4">
    <source>
        <dbReference type="ARBA" id="ARBA00020721"/>
    </source>
</evidence>
<keyword evidence="15" id="KW-1185">Reference proteome</keyword>
<dbReference type="GO" id="GO:0005744">
    <property type="term" value="C:TIM23 mitochondrial import inner membrane translocase complex"/>
    <property type="evidence" value="ECO:0007669"/>
    <property type="project" value="InterPro"/>
</dbReference>
<evidence type="ECO:0000256" key="1">
    <source>
        <dbReference type="ARBA" id="ARBA00004637"/>
    </source>
</evidence>
<feature type="compositionally biased region" description="Polar residues" evidence="13">
    <location>
        <begin position="97"/>
        <end position="106"/>
    </location>
</feature>
<dbReference type="PANTHER" id="PTHR12388">
    <property type="entry name" value="MITOCHONDRIA ASSOCIATED GRANULOCYTE MACROPHAGE CSF SIGNALING MOLECULE"/>
    <property type="match status" value="1"/>
</dbReference>
<evidence type="ECO:0000256" key="13">
    <source>
        <dbReference type="SAM" id="MobiDB-lite"/>
    </source>
</evidence>
<dbReference type="InterPro" id="IPR005341">
    <property type="entry name" value="Tim16"/>
</dbReference>
<dbReference type="GO" id="GO:0030150">
    <property type="term" value="P:protein import into mitochondrial matrix"/>
    <property type="evidence" value="ECO:0007669"/>
    <property type="project" value="InterPro"/>
</dbReference>
<dbReference type="eggNOG" id="KOG3442">
    <property type="taxonomic scope" value="Eukaryota"/>
</dbReference>
<sequence>MLVITNGSKQYPSTDADLGNVREDERCEDDGDGVVDSSAGGDIKDKMESAEKEEEEDRASEVGVVHYMLVDVGEGVEDCEGLVGISAHVPNRGGSPSYPSVPNAASQPVRKPPCSPIRPLTGGAPNPYPPPAPPYPGLAGGAPPYPYAACDGAEPGAPVQQPFLVLNRGSLEFLHRMAHRIITQVVITGTRVVSRAFAEAYKQASASSQYAKAQAKAGNPGQPASFSSHGLTLEEACKILNVKPPQNGQANMEDVMDRFKKLFDANDPQKGGSFYLQSKVLRARERIEAEVRVKEELKGREEELRKGWKPKVFKDR</sequence>
<dbReference type="PANTHER" id="PTHR12388:SF0">
    <property type="entry name" value="MITOCHONDRIAL IMPORT INNER MEMBRANE TRANSLOCASE SUBUNIT TIM16"/>
    <property type="match status" value="1"/>
</dbReference>
<keyword evidence="8" id="KW-0811">Translocation</keyword>
<feature type="region of interest" description="Disordered" evidence="13">
    <location>
        <begin position="1"/>
        <end position="60"/>
    </location>
</feature>
<comment type="similarity">
    <text evidence="2">Belongs to the TIM16/PAM16 family.</text>
</comment>
<keyword evidence="6" id="KW-0999">Mitochondrion inner membrane</keyword>
<dbReference type="AlphaFoldDB" id="K1X5V3"/>
<dbReference type="KEGG" id="mbe:MBM_06044"/>
<evidence type="ECO:0000313" key="14">
    <source>
        <dbReference type="EMBL" id="EKD16033.1"/>
    </source>
</evidence>
<dbReference type="STRING" id="1072389.K1X5V3"/>
<evidence type="ECO:0000256" key="5">
    <source>
        <dbReference type="ARBA" id="ARBA00022448"/>
    </source>
</evidence>
<dbReference type="HOGENOM" id="CLU_880220_0_0_1"/>
<comment type="subcellular location">
    <subcellularLocation>
        <location evidence="1">Mitochondrion inner membrane</location>
        <topology evidence="1">Peripheral membrane protein</topology>
    </subcellularLocation>
</comment>
<evidence type="ECO:0000256" key="11">
    <source>
        <dbReference type="ARBA" id="ARBA00030422"/>
    </source>
</evidence>
<dbReference type="Proteomes" id="UP000006753">
    <property type="component" value="Unassembled WGS sequence"/>
</dbReference>
<dbReference type="Pfam" id="PF03656">
    <property type="entry name" value="Pam16"/>
    <property type="match status" value="1"/>
</dbReference>
<dbReference type="InterPro" id="IPR036869">
    <property type="entry name" value="J_dom_sf"/>
</dbReference>
<keyword evidence="5" id="KW-0813">Transport</keyword>
<name>K1X5V3_MARBU</name>
<dbReference type="GeneID" id="18761979"/>
<reference evidence="14 15" key="1">
    <citation type="journal article" date="2012" name="BMC Genomics">
        <title>Sequencing the genome of Marssonina brunnea reveals fungus-poplar co-evolution.</title>
        <authorList>
            <person name="Zhu S."/>
            <person name="Cao Y.-Z."/>
            <person name="Jiang C."/>
            <person name="Tan B.-Y."/>
            <person name="Wang Z."/>
            <person name="Feng S."/>
            <person name="Zhang L."/>
            <person name="Su X.-H."/>
            <person name="Brejova B."/>
            <person name="Vinar T."/>
            <person name="Xu M."/>
            <person name="Wang M.-X."/>
            <person name="Zhang S.-G."/>
            <person name="Huang M.-R."/>
            <person name="Wu R."/>
            <person name="Zhou Y."/>
        </authorList>
    </citation>
    <scope>NUCLEOTIDE SEQUENCE [LARGE SCALE GENOMIC DNA]</scope>
    <source>
        <strain evidence="14 15">MB_m1</strain>
    </source>
</reference>
<keyword evidence="7" id="KW-0653">Protein transport</keyword>
<evidence type="ECO:0000256" key="3">
    <source>
        <dbReference type="ARBA" id="ARBA00013571"/>
    </source>
</evidence>
<evidence type="ECO:0000256" key="8">
    <source>
        <dbReference type="ARBA" id="ARBA00023010"/>
    </source>
</evidence>
<evidence type="ECO:0000256" key="10">
    <source>
        <dbReference type="ARBA" id="ARBA00023136"/>
    </source>
</evidence>
<evidence type="ECO:0000256" key="2">
    <source>
        <dbReference type="ARBA" id="ARBA00008817"/>
    </source>
</evidence>
<dbReference type="FunFam" id="1.10.287.110:FF:000006">
    <property type="entry name" value="Import inner membrane translocase subunit TIM16"/>
    <property type="match status" value="1"/>
</dbReference>
<dbReference type="Gene3D" id="1.10.287.110">
    <property type="entry name" value="DnaJ domain"/>
    <property type="match status" value="1"/>
</dbReference>
<organism evidence="14 15">
    <name type="scientific">Marssonina brunnea f. sp. multigermtubi (strain MB_m1)</name>
    <name type="common">Marssonina leaf spot fungus</name>
    <dbReference type="NCBI Taxonomy" id="1072389"/>
    <lineage>
        <taxon>Eukaryota</taxon>
        <taxon>Fungi</taxon>
        <taxon>Dikarya</taxon>
        <taxon>Ascomycota</taxon>
        <taxon>Pezizomycotina</taxon>
        <taxon>Leotiomycetes</taxon>
        <taxon>Helotiales</taxon>
        <taxon>Drepanopezizaceae</taxon>
        <taxon>Drepanopeziza</taxon>
    </lineage>
</organism>
<proteinExistence type="inferred from homology"/>
<gene>
    <name evidence="14" type="ORF">MBM_06044</name>
</gene>
<keyword evidence="10" id="KW-0472">Membrane</keyword>
<dbReference type="EMBL" id="JH921440">
    <property type="protein sequence ID" value="EKD16033.1"/>
    <property type="molecule type" value="Genomic_DNA"/>
</dbReference>